<sequence>MRPRATRTPKSSIASRALSRLALLVLLGATAAHAQQELPVYPGTVHTRIGNDLVIAGEYYRMAYFTTDDSMQKVADYFVKFWRSQGYPTAVDGDLEHEAVVSALYTREGLQRGVVLRRHAGKTVGFTVLRDLWVSAPKSPPPGLVKLEGMLYSQDLATRDAPGSSQNRSSLVEGNLEDVRQRVSQALVKEGYAPVRQSALKLGGETQLTLEHARKGEQVLTTLRPVEAGLTAMVQMWVGSDRPDGMPNDIAVQESRQEHQRSKQQPREGSKP</sequence>
<keyword evidence="4" id="KW-1185">Reference proteome</keyword>
<protein>
    <submittedName>
        <fullName evidence="3">Uncharacterized protein</fullName>
    </submittedName>
</protein>
<dbReference type="EMBL" id="JABBJJ010000349">
    <property type="protein sequence ID" value="NMO21751.1"/>
    <property type="molecule type" value="Genomic_DNA"/>
</dbReference>
<comment type="caution">
    <text evidence="3">The sequence shown here is derived from an EMBL/GenBank/DDBJ whole genome shotgun (WGS) entry which is preliminary data.</text>
</comment>
<gene>
    <name evidence="3" type="ORF">HG543_43915</name>
</gene>
<evidence type="ECO:0000313" key="4">
    <source>
        <dbReference type="Proteomes" id="UP000518300"/>
    </source>
</evidence>
<evidence type="ECO:0000256" key="1">
    <source>
        <dbReference type="SAM" id="MobiDB-lite"/>
    </source>
</evidence>
<dbReference type="Proteomes" id="UP000518300">
    <property type="component" value="Unassembled WGS sequence"/>
</dbReference>
<reference evidence="3 4" key="1">
    <citation type="submission" date="2020-04" db="EMBL/GenBank/DDBJ databases">
        <title>Draft genome of Pyxidicoccus fallax type strain.</title>
        <authorList>
            <person name="Whitworth D.E."/>
        </authorList>
    </citation>
    <scope>NUCLEOTIDE SEQUENCE [LARGE SCALE GENOMIC DNA]</scope>
    <source>
        <strain evidence="3 4">DSM 14698</strain>
    </source>
</reference>
<feature type="compositionally biased region" description="Basic and acidic residues" evidence="1">
    <location>
        <begin position="255"/>
        <end position="272"/>
    </location>
</feature>
<feature type="region of interest" description="Disordered" evidence="1">
    <location>
        <begin position="240"/>
        <end position="272"/>
    </location>
</feature>
<evidence type="ECO:0000313" key="3">
    <source>
        <dbReference type="EMBL" id="NMO21751.1"/>
    </source>
</evidence>
<accession>A0A848LVT9</accession>
<feature type="signal peptide" evidence="2">
    <location>
        <begin position="1"/>
        <end position="34"/>
    </location>
</feature>
<evidence type="ECO:0000256" key="2">
    <source>
        <dbReference type="SAM" id="SignalP"/>
    </source>
</evidence>
<feature type="chain" id="PRO_5032949976" evidence="2">
    <location>
        <begin position="35"/>
        <end position="272"/>
    </location>
</feature>
<organism evidence="3 4">
    <name type="scientific">Pyxidicoccus fallax</name>
    <dbReference type="NCBI Taxonomy" id="394095"/>
    <lineage>
        <taxon>Bacteria</taxon>
        <taxon>Pseudomonadati</taxon>
        <taxon>Myxococcota</taxon>
        <taxon>Myxococcia</taxon>
        <taxon>Myxococcales</taxon>
        <taxon>Cystobacterineae</taxon>
        <taxon>Myxococcaceae</taxon>
        <taxon>Pyxidicoccus</taxon>
    </lineage>
</organism>
<dbReference type="AlphaFoldDB" id="A0A848LVT9"/>
<proteinExistence type="predicted"/>
<name>A0A848LVT9_9BACT</name>
<keyword evidence="2" id="KW-0732">Signal</keyword>